<evidence type="ECO:0000313" key="2">
    <source>
        <dbReference type="EMBL" id="AYM54405.1"/>
    </source>
</evidence>
<dbReference type="Gene3D" id="3.40.630.30">
    <property type="match status" value="1"/>
</dbReference>
<dbReference type="GO" id="GO:0016747">
    <property type="term" value="F:acyltransferase activity, transferring groups other than amino-acyl groups"/>
    <property type="evidence" value="ECO:0007669"/>
    <property type="project" value="InterPro"/>
</dbReference>
<name>A0A3S5GYG6_9BACT</name>
<protein>
    <recommendedName>
        <fullName evidence="1">N-acetyltransferase domain-containing protein</fullName>
    </recommendedName>
</protein>
<dbReference type="PROSITE" id="PS51186">
    <property type="entry name" value="GNAT"/>
    <property type="match status" value="1"/>
</dbReference>
<dbReference type="AlphaFoldDB" id="A0A3S5GYG6"/>
<dbReference type="CDD" id="cd04301">
    <property type="entry name" value="NAT_SF"/>
    <property type="match status" value="1"/>
</dbReference>
<dbReference type="InterPro" id="IPR000182">
    <property type="entry name" value="GNAT_dom"/>
</dbReference>
<dbReference type="EMBL" id="MH908922">
    <property type="protein sequence ID" value="AYM54405.1"/>
    <property type="molecule type" value="Genomic_DNA"/>
</dbReference>
<dbReference type="Pfam" id="PF00583">
    <property type="entry name" value="Acetyltransf_1"/>
    <property type="match status" value="1"/>
</dbReference>
<feature type="domain" description="N-acetyltransferase" evidence="1">
    <location>
        <begin position="14"/>
        <end position="162"/>
    </location>
</feature>
<dbReference type="InterPro" id="IPR016181">
    <property type="entry name" value="Acyl_CoA_acyltransferase"/>
</dbReference>
<organism evidence="2">
    <name type="scientific">Phaselicystis flava</name>
    <dbReference type="NCBI Taxonomy" id="525924"/>
    <lineage>
        <taxon>Bacteria</taxon>
        <taxon>Pseudomonadati</taxon>
        <taxon>Myxococcota</taxon>
        <taxon>Polyangia</taxon>
        <taxon>Polyangiales</taxon>
        <taxon>Phaselicystidaceae</taxon>
        <taxon>Phaselicystis</taxon>
    </lineage>
</organism>
<evidence type="ECO:0000259" key="1">
    <source>
        <dbReference type="PROSITE" id="PS51186"/>
    </source>
</evidence>
<proteinExistence type="predicted"/>
<reference evidence="2" key="1">
    <citation type="journal article" date="2018" name="J. Ind. Microbiol. Biotechnol.">
        <title>Genome mining reveals uncommon alkylpyrones as type III PKS products from myxobacteria.</title>
        <authorList>
            <person name="Hug J.J."/>
            <person name="Panter F."/>
            <person name="Krug D."/>
            <person name="Muller R."/>
        </authorList>
    </citation>
    <scope>NUCLEOTIDE SEQUENCE</scope>
    <source>
        <strain evidence="2">MSr9315</strain>
    </source>
</reference>
<sequence>MPIEITRATGDEATLLRNLYPLYLHDLTEFSDFYSIDDRGVWQPDYLDFWLSGRPDTHPLILRAEGRPIGFACVGQAPFPFMSPERDFHLSEFFVLRKHRRRGLGRAAARALFDRFPGTWELSEVPENAAAIAFWRRIIGEYTGGAFDEVIVDGCPMQIFSTARR</sequence>
<dbReference type="SUPFAM" id="SSF55729">
    <property type="entry name" value="Acyl-CoA N-acyltransferases (Nat)"/>
    <property type="match status" value="1"/>
</dbReference>
<accession>A0A3S5GYG6</accession>